<proteinExistence type="predicted"/>
<sequence>MKHVNSEIIPSLSLDLGKEETSEATAQHWLIKLGYALKEACKGMYFNGHDQDDVVKYCAKFLTSFLGYERLYYTYSDMELELIPPVIWPGEKLHVPIFHDESIFHSNDLQ</sequence>
<accession>A0A0C9U9S5</accession>
<gene>
    <name evidence="1" type="ORF">M422DRAFT_257445</name>
</gene>
<dbReference type="Proteomes" id="UP000054279">
    <property type="component" value="Unassembled WGS sequence"/>
</dbReference>
<evidence type="ECO:0000313" key="2">
    <source>
        <dbReference type="Proteomes" id="UP000054279"/>
    </source>
</evidence>
<dbReference type="EMBL" id="KN837149">
    <property type="protein sequence ID" value="KIJ39843.1"/>
    <property type="molecule type" value="Genomic_DNA"/>
</dbReference>
<name>A0A0C9U9S5_SPHS4</name>
<dbReference type="HOGENOM" id="CLU_2172708_0_0_1"/>
<organism evidence="1 2">
    <name type="scientific">Sphaerobolus stellatus (strain SS14)</name>
    <dbReference type="NCBI Taxonomy" id="990650"/>
    <lineage>
        <taxon>Eukaryota</taxon>
        <taxon>Fungi</taxon>
        <taxon>Dikarya</taxon>
        <taxon>Basidiomycota</taxon>
        <taxon>Agaricomycotina</taxon>
        <taxon>Agaricomycetes</taxon>
        <taxon>Phallomycetidae</taxon>
        <taxon>Geastrales</taxon>
        <taxon>Sphaerobolaceae</taxon>
        <taxon>Sphaerobolus</taxon>
    </lineage>
</organism>
<dbReference type="PANTHER" id="PTHR35871">
    <property type="entry name" value="EXPRESSED PROTEIN"/>
    <property type="match status" value="1"/>
</dbReference>
<reference evidence="1 2" key="1">
    <citation type="submission" date="2014-06" db="EMBL/GenBank/DDBJ databases">
        <title>Evolutionary Origins and Diversification of the Mycorrhizal Mutualists.</title>
        <authorList>
            <consortium name="DOE Joint Genome Institute"/>
            <consortium name="Mycorrhizal Genomics Consortium"/>
            <person name="Kohler A."/>
            <person name="Kuo A."/>
            <person name="Nagy L.G."/>
            <person name="Floudas D."/>
            <person name="Copeland A."/>
            <person name="Barry K.W."/>
            <person name="Cichocki N."/>
            <person name="Veneault-Fourrey C."/>
            <person name="LaButti K."/>
            <person name="Lindquist E.A."/>
            <person name="Lipzen A."/>
            <person name="Lundell T."/>
            <person name="Morin E."/>
            <person name="Murat C."/>
            <person name="Riley R."/>
            <person name="Ohm R."/>
            <person name="Sun H."/>
            <person name="Tunlid A."/>
            <person name="Henrissat B."/>
            <person name="Grigoriev I.V."/>
            <person name="Hibbett D.S."/>
            <person name="Martin F."/>
        </authorList>
    </citation>
    <scope>NUCLEOTIDE SEQUENCE [LARGE SCALE GENOMIC DNA]</scope>
    <source>
        <strain evidence="1 2">SS14</strain>
    </source>
</reference>
<protein>
    <submittedName>
        <fullName evidence="1">Uncharacterized protein</fullName>
    </submittedName>
</protein>
<dbReference type="AlphaFoldDB" id="A0A0C9U9S5"/>
<evidence type="ECO:0000313" key="1">
    <source>
        <dbReference type="EMBL" id="KIJ39843.1"/>
    </source>
</evidence>
<dbReference type="PANTHER" id="PTHR35871:SF1">
    <property type="entry name" value="CXC1-LIKE CYSTEINE CLUSTER ASSOCIATED WITH KDZ TRANSPOSASES DOMAIN-CONTAINING PROTEIN"/>
    <property type="match status" value="1"/>
</dbReference>
<dbReference type="OrthoDB" id="2449121at2759"/>
<keyword evidence="2" id="KW-1185">Reference proteome</keyword>